<evidence type="ECO:0000313" key="2">
    <source>
        <dbReference type="EMBL" id="GGA38336.1"/>
    </source>
</evidence>
<dbReference type="Pfam" id="PF09977">
    <property type="entry name" value="Tad_C"/>
    <property type="match status" value="1"/>
</dbReference>
<proteinExistence type="predicted"/>
<dbReference type="AlphaFoldDB" id="A0A916VUS6"/>
<dbReference type="Proteomes" id="UP000596977">
    <property type="component" value="Unassembled WGS sequence"/>
</dbReference>
<comment type="caution">
    <text evidence="2">The sequence shown here is derived from an EMBL/GenBank/DDBJ whole genome shotgun (WGS) entry which is preliminary data.</text>
</comment>
<feature type="domain" description="DUF2134" evidence="1">
    <location>
        <begin position="72"/>
        <end position="135"/>
    </location>
</feature>
<sequence>MAVAFPLLIVLAALAVDAAALYHQKRVLQAGVDMAALHAMGNPDTAFERAALSLTDSGHINGSVALETLSGAVGGPLDVITGIYWPDPDRPVATRFEPATGHANAVRVDMRTKGNLYFAQTFLASLPDISASAVAAMEPRAAFSIGSRLVNLNAGIANAILGGLLGTTLSLQLVDYENLANLDIALLGFLDALAGEVGLQAGTYGQLLDSNIALADIAAALSVAAQGQSGAAADVLLNLAGLVDDSIFVGMARLIVAEGLANVGVGTAVAGLDASVNALELLTAAAMVADGDRQVGLDLGVSLPSIAGVTAQLAVGQPPQGGWYTLGPRGAYVRTAQVRLKLDITVLGSGGTGIGLLKIGLPVYLELASGEAQLTGLRCPPSHPGQWQATIAARPGIARLGVGAISSGGFSNMSQPLSFSRTPIVNVASLARVTARADVAMAATAPQNLTFTQADVIAGTVKTVSTTTPVSSLTASLIGNLDLKLELLGTNLLGGLLSGLLGTVQALLNPVAPVIDTTLTTLLSMLGIGLGEADIRLHGFECRQPVLVQ</sequence>
<dbReference type="InterPro" id="IPR018705">
    <property type="entry name" value="DUF2134_membrane"/>
</dbReference>
<organism evidence="2 3">
    <name type="scientific">Pelagibacterium lentulum</name>
    <dbReference type="NCBI Taxonomy" id="2029865"/>
    <lineage>
        <taxon>Bacteria</taxon>
        <taxon>Pseudomonadati</taxon>
        <taxon>Pseudomonadota</taxon>
        <taxon>Alphaproteobacteria</taxon>
        <taxon>Hyphomicrobiales</taxon>
        <taxon>Devosiaceae</taxon>
        <taxon>Pelagibacterium</taxon>
    </lineage>
</organism>
<accession>A0A916VUS6</accession>
<dbReference type="EMBL" id="BMKB01000001">
    <property type="protein sequence ID" value="GGA38336.1"/>
    <property type="molecule type" value="Genomic_DNA"/>
</dbReference>
<reference evidence="2 3" key="1">
    <citation type="journal article" date="2014" name="Int. J. Syst. Evol. Microbiol.">
        <title>Complete genome sequence of Corynebacterium casei LMG S-19264T (=DSM 44701T), isolated from a smear-ripened cheese.</title>
        <authorList>
            <consortium name="US DOE Joint Genome Institute (JGI-PGF)"/>
            <person name="Walter F."/>
            <person name="Albersmeier A."/>
            <person name="Kalinowski J."/>
            <person name="Ruckert C."/>
        </authorList>
    </citation>
    <scope>NUCLEOTIDE SEQUENCE [LARGE SCALE GENOMIC DNA]</scope>
    <source>
        <strain evidence="2 3">CGMCC 1.15896</strain>
    </source>
</reference>
<evidence type="ECO:0000259" key="1">
    <source>
        <dbReference type="Pfam" id="PF09977"/>
    </source>
</evidence>
<keyword evidence="3" id="KW-1185">Reference proteome</keyword>
<protein>
    <recommendedName>
        <fullName evidence="1">DUF2134 domain-containing protein</fullName>
    </recommendedName>
</protein>
<gene>
    <name evidence="2" type="ORF">GCM10011499_04680</name>
</gene>
<name>A0A916VUS6_9HYPH</name>
<evidence type="ECO:0000313" key="3">
    <source>
        <dbReference type="Proteomes" id="UP000596977"/>
    </source>
</evidence>